<gene>
    <name evidence="2" type="ORF">GCM10008942_41900</name>
</gene>
<comment type="caution">
    <text evidence="2">The sequence shown here is derived from an EMBL/GenBank/DDBJ whole genome shotgun (WGS) entry which is preliminary data.</text>
</comment>
<sequence length="272" mass="30015">MQVFLINLDRRTDRLAAMTSQLAAFGIAATRIAAVDADKVSDEWLQQAFTARGPLGVIPKGDRCCSLSHRRAWARFVTGGAPYAAVLEDDVVLDASHSRLLKQHDWIPDGADLVKLEHFGPEHQRVLVGEELSIGHRLALAPILSRHTGAAAYVVSRSAAIRLLRMRRWSVPVDHLLFNPNVSPVAEELKPYQMLPAVARQGEGASDIRPWRLADRRLGLKLARREIVRAYYECRLLPKQIAAVLRGEAHLARVAGTIAPPLDFVPARTGTA</sequence>
<dbReference type="Proteomes" id="UP001499951">
    <property type="component" value="Unassembled WGS sequence"/>
</dbReference>
<organism evidence="2 3">
    <name type="scientific">Rhizomicrobium electricum</name>
    <dbReference type="NCBI Taxonomy" id="480070"/>
    <lineage>
        <taxon>Bacteria</taxon>
        <taxon>Pseudomonadati</taxon>
        <taxon>Pseudomonadota</taxon>
        <taxon>Alphaproteobacteria</taxon>
        <taxon>Micropepsales</taxon>
        <taxon>Micropepsaceae</taxon>
        <taxon>Rhizomicrobium</taxon>
    </lineage>
</organism>
<dbReference type="CDD" id="cd06532">
    <property type="entry name" value="Glyco_transf_25"/>
    <property type="match status" value="1"/>
</dbReference>
<keyword evidence="3" id="KW-1185">Reference proteome</keyword>
<evidence type="ECO:0000313" key="2">
    <source>
        <dbReference type="EMBL" id="GAA0588562.1"/>
    </source>
</evidence>
<dbReference type="RefSeq" id="WP_166937509.1">
    <property type="nucleotide sequence ID" value="NZ_BAAADD010000015.1"/>
</dbReference>
<evidence type="ECO:0000313" key="3">
    <source>
        <dbReference type="Proteomes" id="UP001499951"/>
    </source>
</evidence>
<dbReference type="Pfam" id="PF01755">
    <property type="entry name" value="Glyco_transf_25"/>
    <property type="match status" value="1"/>
</dbReference>
<reference evidence="2 3" key="1">
    <citation type="journal article" date="2019" name="Int. J. Syst. Evol. Microbiol.">
        <title>The Global Catalogue of Microorganisms (GCM) 10K type strain sequencing project: providing services to taxonomists for standard genome sequencing and annotation.</title>
        <authorList>
            <consortium name="The Broad Institute Genomics Platform"/>
            <consortium name="The Broad Institute Genome Sequencing Center for Infectious Disease"/>
            <person name="Wu L."/>
            <person name="Ma J."/>
        </authorList>
    </citation>
    <scope>NUCLEOTIDE SEQUENCE [LARGE SCALE GENOMIC DNA]</scope>
    <source>
        <strain evidence="2 3">JCM 15089</strain>
    </source>
</reference>
<proteinExistence type="predicted"/>
<dbReference type="EMBL" id="BAAADD010000015">
    <property type="protein sequence ID" value="GAA0588562.1"/>
    <property type="molecule type" value="Genomic_DNA"/>
</dbReference>
<protein>
    <recommendedName>
        <fullName evidence="1">Glycosyl transferase family 25 domain-containing protein</fullName>
    </recommendedName>
</protein>
<accession>A0ABN1FDF3</accession>
<dbReference type="InterPro" id="IPR002654">
    <property type="entry name" value="Glyco_trans_25"/>
</dbReference>
<feature type="domain" description="Glycosyl transferase family 25" evidence="1">
    <location>
        <begin position="2"/>
        <end position="176"/>
    </location>
</feature>
<evidence type="ECO:0000259" key="1">
    <source>
        <dbReference type="Pfam" id="PF01755"/>
    </source>
</evidence>
<name>A0ABN1FDF3_9PROT</name>